<proteinExistence type="predicted"/>
<feature type="transmembrane region" description="Helical" evidence="2">
    <location>
        <begin position="111"/>
        <end position="138"/>
    </location>
</feature>
<feature type="region of interest" description="Disordered" evidence="1">
    <location>
        <begin position="152"/>
        <end position="174"/>
    </location>
</feature>
<accession>A0A4V3RZH7</accession>
<keyword evidence="4" id="KW-1185">Reference proteome</keyword>
<reference evidence="3 4" key="1">
    <citation type="journal article" date="2013" name="Int. J. Syst. Evol. Microbiol.">
        <title>Marinicauda pacifica gen. nov., sp. nov., a prosthecate alphaproteobacterium of the family Hyphomonadaceae isolated from deep seawater.</title>
        <authorList>
            <person name="Zhang X.Y."/>
            <person name="Li G.W."/>
            <person name="Wang C.S."/>
            <person name="Zhang Y.J."/>
            <person name="Xu X.W."/>
            <person name="Li H."/>
            <person name="Liu A."/>
            <person name="Liu C."/>
            <person name="Xie B.B."/>
            <person name="Qin Q.L."/>
            <person name="Xu Z."/>
            <person name="Chen X.L."/>
            <person name="Zhou B.C."/>
            <person name="Zhang Y.Z."/>
        </authorList>
    </citation>
    <scope>NUCLEOTIDE SEQUENCE [LARGE SCALE GENOMIC DNA]</scope>
    <source>
        <strain evidence="3 4">P-1 km-3</strain>
    </source>
</reference>
<dbReference type="InterPro" id="IPR008523">
    <property type="entry name" value="DUF805"/>
</dbReference>
<protein>
    <submittedName>
        <fullName evidence="3">DUF805 domain-containing protein</fullName>
    </submittedName>
</protein>
<comment type="caution">
    <text evidence="3">The sequence shown here is derived from an EMBL/GenBank/DDBJ whole genome shotgun (WGS) entry which is preliminary data.</text>
</comment>
<dbReference type="AlphaFoldDB" id="A0A4V3RZH7"/>
<organism evidence="3 4">
    <name type="scientific">Marinicauda pacifica</name>
    <dbReference type="NCBI Taxonomy" id="1133559"/>
    <lineage>
        <taxon>Bacteria</taxon>
        <taxon>Pseudomonadati</taxon>
        <taxon>Pseudomonadota</taxon>
        <taxon>Alphaproteobacteria</taxon>
        <taxon>Maricaulales</taxon>
        <taxon>Maricaulaceae</taxon>
        <taxon>Marinicauda</taxon>
    </lineage>
</organism>
<keyword evidence="2" id="KW-1133">Transmembrane helix</keyword>
<evidence type="ECO:0000313" key="4">
    <source>
        <dbReference type="Proteomes" id="UP000305451"/>
    </source>
</evidence>
<sequence>MEGRRMDFTNLLFSPNGRIGQKEYWVGIMILILGNILAGMIPILGTLLWLGLIYVGVCVYGKRLHDIGKTAWIHALVWGVSIALTVLAFAFAGGSLLAAGLNNNEVDAAAILAASGSLLLFTGLGSLIWLGYTIWLGVIAGEAGSNRFGQPPVRTISSEPVDSTPPGGNEPPAA</sequence>
<dbReference type="PANTHER" id="PTHR34980">
    <property type="entry name" value="INNER MEMBRANE PROTEIN-RELATED-RELATED"/>
    <property type="match status" value="1"/>
</dbReference>
<dbReference type="EMBL" id="SRXV01000001">
    <property type="protein sequence ID" value="TGY94299.1"/>
    <property type="molecule type" value="Genomic_DNA"/>
</dbReference>
<gene>
    <name evidence="3" type="ORF">E5162_03225</name>
</gene>
<feature type="transmembrane region" description="Helical" evidence="2">
    <location>
        <begin position="24"/>
        <end position="55"/>
    </location>
</feature>
<dbReference type="GO" id="GO:0005886">
    <property type="term" value="C:plasma membrane"/>
    <property type="evidence" value="ECO:0007669"/>
    <property type="project" value="TreeGrafter"/>
</dbReference>
<keyword evidence="2" id="KW-0472">Membrane</keyword>
<evidence type="ECO:0000256" key="1">
    <source>
        <dbReference type="SAM" id="MobiDB-lite"/>
    </source>
</evidence>
<dbReference type="PANTHER" id="PTHR34980:SF3">
    <property type="entry name" value="BLR8105 PROTEIN"/>
    <property type="match status" value="1"/>
</dbReference>
<evidence type="ECO:0000313" key="3">
    <source>
        <dbReference type="EMBL" id="TGY94299.1"/>
    </source>
</evidence>
<keyword evidence="2" id="KW-0812">Transmembrane</keyword>
<name>A0A4V3RZH7_9PROT</name>
<feature type="transmembrane region" description="Helical" evidence="2">
    <location>
        <begin position="76"/>
        <end position="99"/>
    </location>
</feature>
<evidence type="ECO:0000256" key="2">
    <source>
        <dbReference type="SAM" id="Phobius"/>
    </source>
</evidence>
<dbReference type="Pfam" id="PF05656">
    <property type="entry name" value="DUF805"/>
    <property type="match status" value="1"/>
</dbReference>
<dbReference type="Proteomes" id="UP000305451">
    <property type="component" value="Unassembled WGS sequence"/>
</dbReference>